<keyword evidence="4 5" id="KW-0472">Membrane</keyword>
<keyword evidence="3 5" id="KW-1133">Transmembrane helix</keyword>
<feature type="transmembrane region" description="Helical" evidence="5">
    <location>
        <begin position="36"/>
        <end position="54"/>
    </location>
</feature>
<dbReference type="GO" id="GO:0008324">
    <property type="term" value="F:monoatomic cation transmembrane transporter activity"/>
    <property type="evidence" value="ECO:0007669"/>
    <property type="project" value="InterPro"/>
</dbReference>
<protein>
    <submittedName>
        <fullName evidence="7">Cation efflux protein</fullName>
    </submittedName>
</protein>
<dbReference type="EMBL" id="AOSK01000097">
    <property type="protein sequence ID" value="EYD74949.1"/>
    <property type="molecule type" value="Genomic_DNA"/>
</dbReference>
<name>A0A017HME6_9RHOB</name>
<dbReference type="STRING" id="442562.Rumeso_03461"/>
<dbReference type="Gene3D" id="1.20.1510.10">
    <property type="entry name" value="Cation efflux protein transmembrane domain"/>
    <property type="match status" value="1"/>
</dbReference>
<dbReference type="GO" id="GO:0016020">
    <property type="term" value="C:membrane"/>
    <property type="evidence" value="ECO:0007669"/>
    <property type="project" value="UniProtKB-SubCell"/>
</dbReference>
<feature type="domain" description="Cation efflux protein transmembrane" evidence="6">
    <location>
        <begin position="39"/>
        <end position="102"/>
    </location>
</feature>
<feature type="transmembrane region" description="Helical" evidence="5">
    <location>
        <begin position="66"/>
        <end position="84"/>
    </location>
</feature>
<evidence type="ECO:0000256" key="1">
    <source>
        <dbReference type="ARBA" id="ARBA00004141"/>
    </source>
</evidence>
<evidence type="ECO:0000256" key="3">
    <source>
        <dbReference type="ARBA" id="ARBA00022989"/>
    </source>
</evidence>
<proteinExistence type="predicted"/>
<gene>
    <name evidence="7" type="ORF">Rumeso_03461</name>
</gene>
<dbReference type="InterPro" id="IPR058533">
    <property type="entry name" value="Cation_efflux_TM"/>
</dbReference>
<comment type="caution">
    <text evidence="7">The sequence shown here is derived from an EMBL/GenBank/DDBJ whole genome shotgun (WGS) entry which is preliminary data.</text>
</comment>
<evidence type="ECO:0000313" key="7">
    <source>
        <dbReference type="EMBL" id="EYD74949.1"/>
    </source>
</evidence>
<sequence length="129" mass="14110">MPHDHAYHDRACAPAALSHEYVILGHDHNANARRTLAVFGLPSLLMVGKIVAGYRTGSMALLADGFQMASHAGALGLVVAYAFAKRHTRNPRFIFGIESARRLRRSRPVSSAGSFVWPMAFTRRSTSCC</sequence>
<dbReference type="Pfam" id="PF01545">
    <property type="entry name" value="Cation_efflux"/>
    <property type="match status" value="1"/>
</dbReference>
<dbReference type="RefSeq" id="WP_037281808.1">
    <property type="nucleotide sequence ID" value="NZ_KK088594.1"/>
</dbReference>
<dbReference type="AlphaFoldDB" id="A0A017HME6"/>
<evidence type="ECO:0000256" key="2">
    <source>
        <dbReference type="ARBA" id="ARBA00022692"/>
    </source>
</evidence>
<evidence type="ECO:0000256" key="4">
    <source>
        <dbReference type="ARBA" id="ARBA00023136"/>
    </source>
</evidence>
<dbReference type="HOGENOM" id="CLU_1947232_0_0_5"/>
<dbReference type="SUPFAM" id="SSF161111">
    <property type="entry name" value="Cation efflux protein transmembrane domain-like"/>
    <property type="match status" value="1"/>
</dbReference>
<reference evidence="7 8" key="1">
    <citation type="submission" date="2013-02" db="EMBL/GenBank/DDBJ databases">
        <authorList>
            <person name="Fiebig A."/>
            <person name="Goeker M."/>
            <person name="Klenk H.-P.P."/>
        </authorList>
    </citation>
    <scope>NUCLEOTIDE SEQUENCE [LARGE SCALE GENOMIC DNA]</scope>
    <source>
        <strain evidence="7 8">DSM 19309</strain>
    </source>
</reference>
<keyword evidence="8" id="KW-1185">Reference proteome</keyword>
<evidence type="ECO:0000313" key="8">
    <source>
        <dbReference type="Proteomes" id="UP000019666"/>
    </source>
</evidence>
<organism evidence="7 8">
    <name type="scientific">Rubellimicrobium mesophilum DSM 19309</name>
    <dbReference type="NCBI Taxonomy" id="442562"/>
    <lineage>
        <taxon>Bacteria</taxon>
        <taxon>Pseudomonadati</taxon>
        <taxon>Pseudomonadota</taxon>
        <taxon>Alphaproteobacteria</taxon>
        <taxon>Rhodobacterales</taxon>
        <taxon>Roseobacteraceae</taxon>
        <taxon>Rubellimicrobium</taxon>
    </lineage>
</organism>
<dbReference type="OrthoDB" id="9799649at2"/>
<keyword evidence="2 5" id="KW-0812">Transmembrane</keyword>
<accession>A0A017HME6</accession>
<dbReference type="InterPro" id="IPR027469">
    <property type="entry name" value="Cation_efflux_TMD_sf"/>
</dbReference>
<evidence type="ECO:0000259" key="6">
    <source>
        <dbReference type="Pfam" id="PF01545"/>
    </source>
</evidence>
<comment type="subcellular location">
    <subcellularLocation>
        <location evidence="1">Membrane</location>
        <topology evidence="1">Multi-pass membrane protein</topology>
    </subcellularLocation>
</comment>
<evidence type="ECO:0000256" key="5">
    <source>
        <dbReference type="SAM" id="Phobius"/>
    </source>
</evidence>
<dbReference type="Proteomes" id="UP000019666">
    <property type="component" value="Unassembled WGS sequence"/>
</dbReference>